<keyword evidence="4" id="KW-1185">Reference proteome</keyword>
<comment type="caution">
    <text evidence="3">The sequence shown here is derived from an EMBL/GenBank/DDBJ whole genome shotgun (WGS) entry which is preliminary data.</text>
</comment>
<feature type="transmembrane region" description="Helical" evidence="1">
    <location>
        <begin position="126"/>
        <end position="144"/>
    </location>
</feature>
<feature type="transmembrane region" description="Helical" evidence="1">
    <location>
        <begin position="343"/>
        <end position="365"/>
    </location>
</feature>
<dbReference type="PANTHER" id="PTHR30590:SF2">
    <property type="entry name" value="INNER MEMBRANE PROTEIN"/>
    <property type="match status" value="1"/>
</dbReference>
<evidence type="ECO:0000313" key="4">
    <source>
        <dbReference type="Proteomes" id="UP001430954"/>
    </source>
</evidence>
<keyword evidence="1" id="KW-0472">Membrane</keyword>
<dbReference type="RefSeq" id="WP_223676819.1">
    <property type="nucleotide sequence ID" value="NZ_JAINZW010000006.1"/>
</dbReference>
<evidence type="ECO:0000259" key="2">
    <source>
        <dbReference type="Pfam" id="PF04235"/>
    </source>
</evidence>
<feature type="transmembrane region" description="Helical" evidence="1">
    <location>
        <begin position="302"/>
        <end position="322"/>
    </location>
</feature>
<dbReference type="EMBL" id="JAINZW010000006">
    <property type="protein sequence ID" value="MBZ4040368.1"/>
    <property type="molecule type" value="Genomic_DNA"/>
</dbReference>
<keyword evidence="1" id="KW-0812">Transmembrane</keyword>
<feature type="transmembrane region" description="Helical" evidence="1">
    <location>
        <begin position="225"/>
        <end position="247"/>
    </location>
</feature>
<dbReference type="InterPro" id="IPR052529">
    <property type="entry name" value="Bact_Transport_Assoc"/>
</dbReference>
<dbReference type="Pfam" id="PF04235">
    <property type="entry name" value="DUF418"/>
    <property type="match status" value="1"/>
</dbReference>
<feature type="transmembrane region" description="Helical" evidence="1">
    <location>
        <begin position="25"/>
        <end position="44"/>
    </location>
</feature>
<reference evidence="3 4" key="1">
    <citation type="submission" date="2021-09" db="EMBL/GenBank/DDBJ databases">
        <title>Lysobacter sp. 13A isolated from the river sediment.</title>
        <authorList>
            <person name="Liu H."/>
            <person name="Li S."/>
            <person name="Mao S."/>
        </authorList>
    </citation>
    <scope>NUCLEOTIDE SEQUENCE [LARGE SCALE GENOMIC DNA]</scope>
    <source>
        <strain evidence="3 4">13A</strain>
    </source>
</reference>
<proteinExistence type="predicted"/>
<accession>A0ABS7T931</accession>
<feature type="transmembrane region" description="Helical" evidence="1">
    <location>
        <begin position="151"/>
        <end position="174"/>
    </location>
</feature>
<protein>
    <submittedName>
        <fullName evidence="3">DUF418 domain-containing protein</fullName>
    </submittedName>
</protein>
<feature type="transmembrane region" description="Helical" evidence="1">
    <location>
        <begin position="102"/>
        <end position="120"/>
    </location>
</feature>
<dbReference type="Proteomes" id="UP001430954">
    <property type="component" value="Unassembled WGS sequence"/>
</dbReference>
<name>A0ABS7T931_9GAMM</name>
<evidence type="ECO:0000313" key="3">
    <source>
        <dbReference type="EMBL" id="MBZ4040368.1"/>
    </source>
</evidence>
<dbReference type="InterPro" id="IPR007349">
    <property type="entry name" value="DUF418"/>
</dbReference>
<organism evidence="3 4">
    <name type="scientific">Novilysobacter selenitireducens</name>
    <dbReference type="NCBI Taxonomy" id="2872639"/>
    <lineage>
        <taxon>Bacteria</taxon>
        <taxon>Pseudomonadati</taxon>
        <taxon>Pseudomonadota</taxon>
        <taxon>Gammaproteobacteria</taxon>
        <taxon>Lysobacterales</taxon>
        <taxon>Lysobacteraceae</taxon>
        <taxon>Novilysobacter</taxon>
    </lineage>
</organism>
<feature type="transmembrane region" description="Helical" evidence="1">
    <location>
        <begin position="259"/>
        <end position="282"/>
    </location>
</feature>
<dbReference type="PANTHER" id="PTHR30590">
    <property type="entry name" value="INNER MEMBRANE PROTEIN"/>
    <property type="match status" value="1"/>
</dbReference>
<feature type="transmembrane region" description="Helical" evidence="1">
    <location>
        <begin position="371"/>
        <end position="392"/>
    </location>
</feature>
<gene>
    <name evidence="3" type="ORF">K6753_12590</name>
</gene>
<keyword evidence="1" id="KW-1133">Transmembrane helix</keyword>
<sequence>MDARTDMLMPVAPGERIVAMDAVRAFALLGILLMNIEGMVGPLFGSITGVNPALTGADRVADTLIYIFVQGKFYTLFSLLFGMGFAVMMARADAAGRSFTVLYLRRTFALLAIGLLHLLLLWSGDILVNYALMALVLLAVFRATPVHRLPWWGVALYLAPATIMALGGAMGSLAQLDPAAAADMAKGLAEQERAMADALAAQRATYGGSDYFAAMARRWDDFTMFIGYLPVMGAHILGMFLLGSWFVRIGAIQRPDEFARLYTLLRWVALPLGLAAMLLAWWRVPTVDFGRLDIESGMASVLTAIANLLMCLGYLAWLLRGLNGGGLAARALAWIAPAGRMALTNYLTQSLVCTTIFAGYGLGYFEQLPRAWQVPFALVLFALQVVVSRAWLARFRHGPVEWGWRALTYGRLPAMRVVPGTP</sequence>
<feature type="transmembrane region" description="Helical" evidence="1">
    <location>
        <begin position="64"/>
        <end position="90"/>
    </location>
</feature>
<feature type="domain" description="DUF418" evidence="2">
    <location>
        <begin position="247"/>
        <end position="410"/>
    </location>
</feature>
<evidence type="ECO:0000256" key="1">
    <source>
        <dbReference type="SAM" id="Phobius"/>
    </source>
</evidence>